<proteinExistence type="predicted"/>
<name>A0A101GK91_9EURY</name>
<evidence type="ECO:0000313" key="2">
    <source>
        <dbReference type="Proteomes" id="UP000054323"/>
    </source>
</evidence>
<gene>
    <name evidence="1" type="ORF">XD82_1741</name>
</gene>
<organism evidence="1 2">
    <name type="scientific">Methanoculleus marisnigri</name>
    <dbReference type="NCBI Taxonomy" id="2198"/>
    <lineage>
        <taxon>Archaea</taxon>
        <taxon>Methanobacteriati</taxon>
        <taxon>Methanobacteriota</taxon>
        <taxon>Stenosarchaea group</taxon>
        <taxon>Methanomicrobia</taxon>
        <taxon>Methanomicrobiales</taxon>
        <taxon>Methanomicrobiaceae</taxon>
        <taxon>Methanoculleus</taxon>
    </lineage>
</organism>
<evidence type="ECO:0000313" key="1">
    <source>
        <dbReference type="EMBL" id="KUK59942.1"/>
    </source>
</evidence>
<feature type="non-terminal residue" evidence="1">
    <location>
        <position position="50"/>
    </location>
</feature>
<accession>A0A101GK91</accession>
<sequence>MISVFKALLNEENPEIGRYASKVSAVVHAIFHCPGDHLTPSLAFPSRTSR</sequence>
<dbReference type="Proteomes" id="UP000054323">
    <property type="component" value="Unassembled WGS sequence"/>
</dbReference>
<comment type="caution">
    <text evidence="1">The sequence shown here is derived from an EMBL/GenBank/DDBJ whole genome shotgun (WGS) entry which is preliminary data.</text>
</comment>
<dbReference type="EMBL" id="LGGD01000271">
    <property type="protein sequence ID" value="KUK59942.1"/>
    <property type="molecule type" value="Genomic_DNA"/>
</dbReference>
<protein>
    <submittedName>
        <fullName evidence="1">Uncharacterized protein</fullName>
    </submittedName>
</protein>
<dbReference type="AlphaFoldDB" id="A0A101GK91"/>
<reference evidence="2" key="1">
    <citation type="journal article" date="2015" name="MBio">
        <title>Genome-Resolved Metagenomic Analysis Reveals Roles for Candidate Phyla and Other Microbial Community Members in Biogeochemical Transformations in Oil Reservoirs.</title>
        <authorList>
            <person name="Hu P."/>
            <person name="Tom L."/>
            <person name="Singh A."/>
            <person name="Thomas B.C."/>
            <person name="Baker B.J."/>
            <person name="Piceno Y.M."/>
            <person name="Andersen G.L."/>
            <person name="Banfield J.F."/>
        </authorList>
    </citation>
    <scope>NUCLEOTIDE SEQUENCE [LARGE SCALE GENOMIC DNA]</scope>
</reference>